<dbReference type="AlphaFoldDB" id="F3QX12"/>
<comment type="caution">
    <text evidence="1">The sequence shown here is derived from an EMBL/GenBank/DDBJ whole genome shotgun (WGS) entry which is preliminary data.</text>
</comment>
<dbReference type="GeneID" id="98399178"/>
<protein>
    <submittedName>
        <fullName evidence="1">Uncharacterized protein</fullName>
    </submittedName>
</protein>
<dbReference type="HOGENOM" id="CLU_2992603_0_0_10"/>
<reference evidence="1 2" key="1">
    <citation type="submission" date="2011-02" db="EMBL/GenBank/DDBJ databases">
        <authorList>
            <person name="Weinstock G."/>
            <person name="Sodergren E."/>
            <person name="Clifton S."/>
            <person name="Fulton L."/>
            <person name="Fulton B."/>
            <person name="Courtney L."/>
            <person name="Fronick C."/>
            <person name="Harrison M."/>
            <person name="Strong C."/>
            <person name="Farmer C."/>
            <person name="Delahaunty K."/>
            <person name="Markovic C."/>
            <person name="Hall O."/>
            <person name="Minx P."/>
            <person name="Tomlinson C."/>
            <person name="Mitreva M."/>
            <person name="Hou S."/>
            <person name="Chen J."/>
            <person name="Wollam A."/>
            <person name="Pepin K.H."/>
            <person name="Johnson M."/>
            <person name="Bhonagiri V."/>
            <person name="Zhang X."/>
            <person name="Suruliraj S."/>
            <person name="Warren W."/>
            <person name="Chinwalla A."/>
            <person name="Mardis E.R."/>
            <person name="Wilson R.K."/>
        </authorList>
    </citation>
    <scope>NUCLEOTIDE SEQUENCE [LARGE SCALE GENOMIC DNA]</scope>
    <source>
        <strain evidence="1 2">YIT 11841</strain>
    </source>
</reference>
<keyword evidence="2" id="KW-1185">Reference proteome</keyword>
<accession>F3QX12</accession>
<dbReference type="STRING" id="762982.HMPREF9442_02746"/>
<name>F3QX12_9BACT</name>
<organism evidence="1 2">
    <name type="scientific">Paraprevotella xylaniphila YIT 11841</name>
    <dbReference type="NCBI Taxonomy" id="762982"/>
    <lineage>
        <taxon>Bacteria</taxon>
        <taxon>Pseudomonadati</taxon>
        <taxon>Bacteroidota</taxon>
        <taxon>Bacteroidia</taxon>
        <taxon>Bacteroidales</taxon>
        <taxon>Prevotellaceae</taxon>
        <taxon>Paraprevotella</taxon>
    </lineage>
</organism>
<proteinExistence type="predicted"/>
<dbReference type="RefSeq" id="WP_008628967.1">
    <property type="nucleotide sequence ID" value="NZ_GL883879.1"/>
</dbReference>
<gene>
    <name evidence="1" type="ORF">HMPREF9442_02746</name>
</gene>
<dbReference type="Proteomes" id="UP000005546">
    <property type="component" value="Unassembled WGS sequence"/>
</dbReference>
<dbReference type="EMBL" id="AFBR01000083">
    <property type="protein sequence ID" value="EGG51462.1"/>
    <property type="molecule type" value="Genomic_DNA"/>
</dbReference>
<evidence type="ECO:0000313" key="1">
    <source>
        <dbReference type="EMBL" id="EGG51462.1"/>
    </source>
</evidence>
<evidence type="ECO:0000313" key="2">
    <source>
        <dbReference type="Proteomes" id="UP000005546"/>
    </source>
</evidence>
<sequence>MKKNIYTTPVVGIVKLDTTGIIATSALGTGDRNDIEIKDEIFEGEFRSNRNHWEGLW</sequence>